<feature type="transmembrane region" description="Helical" evidence="2">
    <location>
        <begin position="12"/>
        <end position="33"/>
    </location>
</feature>
<dbReference type="EC" id="2.7.7.65" evidence="1"/>
<sequence length="328" mass="37611">MDTDQTLPYRERVLYLVTLIGALLVFVFGISVHFSEGNYGPALFEALLVSLAIANLILYRVKRNYSLASTVILVLMVVALSFLTVTGGYRGTGILWIFTFPPLSLFLKDFFSAMLWNILLVGILLLLVLLDQGGVLNIYYDFLYIRQSLGAYLGVLMLSSFYSFMVTRLFRMLQERAVKDHLTGLYNRLFMFESLERIIEMVKRSEGENYCLVYIDLDNFKSVNDRFGHQEGDRVLREVGKLLKDSFRKGDMVGRIGGDEFLIIVYSCRRENLERRLNMLRGRVEELFRGYGLSFSYGVAEIPADGAQLSAVLRLADRRMYSMKRSGR</sequence>
<organism evidence="4">
    <name type="scientific">Aquifex aeolicus</name>
    <dbReference type="NCBI Taxonomy" id="63363"/>
    <lineage>
        <taxon>Bacteria</taxon>
        <taxon>Pseudomonadati</taxon>
        <taxon>Aquificota</taxon>
        <taxon>Aquificia</taxon>
        <taxon>Aquificales</taxon>
        <taxon>Aquificaceae</taxon>
        <taxon>Aquifex</taxon>
    </lineage>
</organism>
<keyword evidence="2" id="KW-0472">Membrane</keyword>
<proteinExistence type="predicted"/>
<dbReference type="GO" id="GO:0043709">
    <property type="term" value="P:cell adhesion involved in single-species biofilm formation"/>
    <property type="evidence" value="ECO:0007669"/>
    <property type="project" value="TreeGrafter"/>
</dbReference>
<reference evidence="4" key="1">
    <citation type="journal article" date="2020" name="mSystems">
        <title>Genome- and Community-Level Interaction Insights into Carbon Utilization and Element Cycling Functions of Hydrothermarchaeota in Hydrothermal Sediment.</title>
        <authorList>
            <person name="Zhou Z."/>
            <person name="Liu Y."/>
            <person name="Xu W."/>
            <person name="Pan J."/>
            <person name="Luo Z.H."/>
            <person name="Li M."/>
        </authorList>
    </citation>
    <scope>NUCLEOTIDE SEQUENCE [LARGE SCALE GENOMIC DNA]</scope>
    <source>
        <strain evidence="4">HyVt-501</strain>
    </source>
</reference>
<dbReference type="AlphaFoldDB" id="A0A7C5QFA9"/>
<evidence type="ECO:0000259" key="3">
    <source>
        <dbReference type="PROSITE" id="PS50887"/>
    </source>
</evidence>
<dbReference type="PROSITE" id="PS50887">
    <property type="entry name" value="GGDEF"/>
    <property type="match status" value="1"/>
</dbReference>
<dbReference type="InterPro" id="IPR000160">
    <property type="entry name" value="GGDEF_dom"/>
</dbReference>
<dbReference type="GO" id="GO:1902201">
    <property type="term" value="P:negative regulation of bacterial-type flagellum-dependent cell motility"/>
    <property type="evidence" value="ECO:0007669"/>
    <property type="project" value="TreeGrafter"/>
</dbReference>
<dbReference type="GO" id="GO:0052621">
    <property type="term" value="F:diguanylate cyclase activity"/>
    <property type="evidence" value="ECO:0007669"/>
    <property type="project" value="UniProtKB-EC"/>
</dbReference>
<dbReference type="Pfam" id="PF00990">
    <property type="entry name" value="GGDEF"/>
    <property type="match status" value="1"/>
</dbReference>
<feature type="transmembrane region" description="Helical" evidence="2">
    <location>
        <begin position="65"/>
        <end position="83"/>
    </location>
</feature>
<keyword evidence="2" id="KW-1133">Transmembrane helix</keyword>
<feature type="transmembrane region" description="Helical" evidence="2">
    <location>
        <begin position="150"/>
        <end position="170"/>
    </location>
</feature>
<protein>
    <recommendedName>
        <fullName evidence="1">diguanylate cyclase</fullName>
        <ecNumber evidence="1">2.7.7.65</ecNumber>
    </recommendedName>
</protein>
<dbReference type="InterPro" id="IPR050469">
    <property type="entry name" value="Diguanylate_Cyclase"/>
</dbReference>
<evidence type="ECO:0000313" key="4">
    <source>
        <dbReference type="EMBL" id="HHJ64681.1"/>
    </source>
</evidence>
<dbReference type="SMART" id="SM00267">
    <property type="entry name" value="GGDEF"/>
    <property type="match status" value="1"/>
</dbReference>
<evidence type="ECO:0000256" key="1">
    <source>
        <dbReference type="ARBA" id="ARBA00012528"/>
    </source>
</evidence>
<dbReference type="CDD" id="cd01949">
    <property type="entry name" value="GGDEF"/>
    <property type="match status" value="1"/>
</dbReference>
<dbReference type="SUPFAM" id="SSF55073">
    <property type="entry name" value="Nucleotide cyclase"/>
    <property type="match status" value="1"/>
</dbReference>
<gene>
    <name evidence="4" type="ORF">ENJ61_07215</name>
</gene>
<dbReference type="PANTHER" id="PTHR45138:SF6">
    <property type="entry name" value="DIGUANYLATE CYCLASE DGCN"/>
    <property type="match status" value="1"/>
</dbReference>
<name>A0A7C5QFA9_AQUAO</name>
<dbReference type="PANTHER" id="PTHR45138">
    <property type="entry name" value="REGULATORY COMPONENTS OF SENSORY TRANSDUCTION SYSTEM"/>
    <property type="match status" value="1"/>
</dbReference>
<keyword evidence="2" id="KW-0812">Transmembrane</keyword>
<accession>A0A7C5QFA9</accession>
<dbReference type="InterPro" id="IPR043128">
    <property type="entry name" value="Rev_trsase/Diguanyl_cyclase"/>
</dbReference>
<dbReference type="Gene3D" id="3.30.70.270">
    <property type="match status" value="1"/>
</dbReference>
<evidence type="ECO:0000256" key="2">
    <source>
        <dbReference type="SAM" id="Phobius"/>
    </source>
</evidence>
<dbReference type="EMBL" id="DRNB01000263">
    <property type="protein sequence ID" value="HHJ64681.1"/>
    <property type="molecule type" value="Genomic_DNA"/>
</dbReference>
<dbReference type="GO" id="GO:0005886">
    <property type="term" value="C:plasma membrane"/>
    <property type="evidence" value="ECO:0007669"/>
    <property type="project" value="TreeGrafter"/>
</dbReference>
<feature type="domain" description="GGDEF" evidence="3">
    <location>
        <begin position="208"/>
        <end position="328"/>
    </location>
</feature>
<comment type="caution">
    <text evidence="4">The sequence shown here is derived from an EMBL/GenBank/DDBJ whole genome shotgun (WGS) entry which is preliminary data.</text>
</comment>
<feature type="transmembrane region" description="Helical" evidence="2">
    <location>
        <begin position="39"/>
        <end position="58"/>
    </location>
</feature>
<dbReference type="Proteomes" id="UP000885792">
    <property type="component" value="Unassembled WGS sequence"/>
</dbReference>
<dbReference type="NCBIfam" id="TIGR00254">
    <property type="entry name" value="GGDEF"/>
    <property type="match status" value="1"/>
</dbReference>
<feature type="transmembrane region" description="Helical" evidence="2">
    <location>
        <begin position="114"/>
        <end position="130"/>
    </location>
</feature>
<dbReference type="InterPro" id="IPR029787">
    <property type="entry name" value="Nucleotide_cyclase"/>
</dbReference>